<dbReference type="RefSeq" id="WP_020887063.1">
    <property type="nucleotide sequence ID" value="NZ_ATHI01000026.1"/>
</dbReference>
<dbReference type="PATRIC" id="fig|1121439.3.peg.1717"/>
<evidence type="ECO:0000313" key="2">
    <source>
        <dbReference type="Proteomes" id="UP000014975"/>
    </source>
</evidence>
<protein>
    <submittedName>
        <fullName evidence="1">Uncharacterized protein</fullName>
    </submittedName>
</protein>
<organism evidence="1 2">
    <name type="scientific">Alkalidesulfovibrio alkalitolerans DSM 16529</name>
    <dbReference type="NCBI Taxonomy" id="1121439"/>
    <lineage>
        <taxon>Bacteria</taxon>
        <taxon>Pseudomonadati</taxon>
        <taxon>Thermodesulfobacteriota</taxon>
        <taxon>Desulfovibrionia</taxon>
        <taxon>Desulfovibrionales</taxon>
        <taxon>Desulfovibrionaceae</taxon>
        <taxon>Alkalidesulfovibrio</taxon>
    </lineage>
</organism>
<dbReference type="eggNOG" id="ENOG5033YRB">
    <property type="taxonomic scope" value="Bacteria"/>
</dbReference>
<dbReference type="AlphaFoldDB" id="S7UKT7"/>
<dbReference type="STRING" id="1121439.dsat_0369"/>
<reference evidence="1 2" key="1">
    <citation type="journal article" date="2013" name="Genome Announc.">
        <title>Draft genome sequences for three mercury-methylating, sulfate-reducing bacteria.</title>
        <authorList>
            <person name="Brown S.D."/>
            <person name="Hurt R.A.Jr."/>
            <person name="Gilmour C.C."/>
            <person name="Elias D.A."/>
        </authorList>
    </citation>
    <scope>NUCLEOTIDE SEQUENCE [LARGE SCALE GENOMIC DNA]</scope>
    <source>
        <strain evidence="1 2">DSM 16529</strain>
    </source>
</reference>
<sequence length="178" mass="19946">MEQVTLRRGGLLEAEGWAVGDDPLPWLGAALALDADARLRDFFAMLARHPVLVRVSPFLPGLMEQYAQWPGRCPEPLGIEEIVVIKVVELIGFPGPPRLEIYTALTGVCGGEEVELKAHPVKTIVDLPVRLGRLKHRVLGDRLEEMEFETRHTLFEFIDGMAWQLGFHGTPMECALRR</sequence>
<accession>S7UKT7</accession>
<proteinExistence type="predicted"/>
<evidence type="ECO:0000313" key="1">
    <source>
        <dbReference type="EMBL" id="EPR32928.1"/>
    </source>
</evidence>
<name>S7UKT7_9BACT</name>
<dbReference type="Proteomes" id="UP000014975">
    <property type="component" value="Unassembled WGS sequence"/>
</dbReference>
<dbReference type="EMBL" id="ATHI01000026">
    <property type="protein sequence ID" value="EPR32928.1"/>
    <property type="molecule type" value="Genomic_DNA"/>
</dbReference>
<dbReference type="OrthoDB" id="5457856at2"/>
<gene>
    <name evidence="1" type="ORF">dsat_0369</name>
</gene>
<comment type="caution">
    <text evidence="1">The sequence shown here is derived from an EMBL/GenBank/DDBJ whole genome shotgun (WGS) entry which is preliminary data.</text>
</comment>
<keyword evidence="2" id="KW-1185">Reference proteome</keyword>